<evidence type="ECO:0000313" key="2">
    <source>
        <dbReference type="Proteomes" id="UP000486602"/>
    </source>
</evidence>
<keyword evidence="2" id="KW-1185">Reference proteome</keyword>
<name>A0A7K3WWJ9_9FLAO</name>
<gene>
    <name evidence="1" type="ORF">G3O08_20655</name>
</gene>
<evidence type="ECO:0000313" key="1">
    <source>
        <dbReference type="EMBL" id="NEN25906.1"/>
    </source>
</evidence>
<dbReference type="RefSeq" id="WP_163287342.1">
    <property type="nucleotide sequence ID" value="NZ_JAAGVY010000121.1"/>
</dbReference>
<organism evidence="1 2">
    <name type="scientific">Cryomorpha ignava</name>
    <dbReference type="NCBI Taxonomy" id="101383"/>
    <lineage>
        <taxon>Bacteria</taxon>
        <taxon>Pseudomonadati</taxon>
        <taxon>Bacteroidota</taxon>
        <taxon>Flavobacteriia</taxon>
        <taxon>Flavobacteriales</taxon>
        <taxon>Cryomorphaceae</taxon>
        <taxon>Cryomorpha</taxon>
    </lineage>
</organism>
<dbReference type="AlphaFoldDB" id="A0A7K3WWJ9"/>
<protein>
    <submittedName>
        <fullName evidence="1">Uncharacterized protein</fullName>
    </submittedName>
</protein>
<dbReference type="Proteomes" id="UP000486602">
    <property type="component" value="Unassembled WGS sequence"/>
</dbReference>
<reference evidence="1 2" key="1">
    <citation type="submission" date="2020-02" db="EMBL/GenBank/DDBJ databases">
        <title>Out from the shadows clarifying the taxonomy of the family Cryomorphaceae and related taxa by utilizing the GTDB taxonomic framework.</title>
        <authorList>
            <person name="Bowman J.P."/>
        </authorList>
    </citation>
    <scope>NUCLEOTIDE SEQUENCE [LARGE SCALE GENOMIC DNA]</scope>
    <source>
        <strain evidence="1 2">QSSC 1-22</strain>
    </source>
</reference>
<accession>A0A7K3WWJ9</accession>
<dbReference type="EMBL" id="JAAGVY010000121">
    <property type="protein sequence ID" value="NEN25906.1"/>
    <property type="molecule type" value="Genomic_DNA"/>
</dbReference>
<comment type="caution">
    <text evidence="1">The sequence shown here is derived from an EMBL/GenBank/DDBJ whole genome shotgun (WGS) entry which is preliminary data.</text>
</comment>
<proteinExistence type="predicted"/>
<sequence>MKYSSDKMVNKGSKTTRIELIIVLANYYKHRDLPTELHKHTTNPLEDLKIDYKEVYNLVNNKYFYKMGADSPIFNGLSLLSEGWELNDLIEIVSEWRENLWNCEYKSN</sequence>